<dbReference type="Proteomes" id="UP000426039">
    <property type="component" value="Genome"/>
</dbReference>
<protein>
    <submittedName>
        <fullName evidence="2">ORF12</fullName>
    </submittedName>
</protein>
<evidence type="ECO:0000313" key="3">
    <source>
        <dbReference type="Proteomes" id="UP000426039"/>
    </source>
</evidence>
<sequence length="319" mass="36754">MNPSLPLLQSRRSRQSSSSAGSSSKRLATENPSELAYSLQKRHIFTESEWRLRDPEQFARHGIGPQGKMILLEARKTYCNFSLYQTLINNAPSPCPTETSSRMLANFAEREGFNLFTLTYMLGRWLSDYTISRLHDTINTLYVVGDSATCADTFTNSILRMFHCVLTSHINDFDFERFVPVREVTKLVYFPPLHHDFPFKNPLVNEMLRGRSFNVPYQGELVEIEEIKCVVRLNKLPRPDQLPTNPKFHLIIQFDSPNDDGASFLASELVHYLRQLREHEGDRDFDCKNDFGVLCSTAWIDPPCSTCRQHFDHILSLPD</sequence>
<reference evidence="2 3" key="1">
    <citation type="journal article" date="2019" name="Viruses">
        <title>Fowl Adenovirus (FAdV) Recombination with Intertypic Crossovers in Genomes of FAdV-D and FAdV-E, Displaying Hybrid Serological Phenotypes.</title>
        <authorList>
            <person name="Schachner A."/>
            <person name="Gonzalez G."/>
            <person name="Endler L."/>
            <person name="Ito K."/>
            <person name="Hess M."/>
        </authorList>
    </citation>
    <scope>NUCLEOTIDE SEQUENCE [LARGE SCALE GENOMIC DNA]</scope>
    <source>
        <strain evidence="2 3">X11-A</strain>
    </source>
</reference>
<proteinExistence type="predicted"/>
<organism evidence="2 3">
    <name type="scientific">Fowl aviadenovirus E</name>
    <dbReference type="NCBI Taxonomy" id="190065"/>
    <lineage>
        <taxon>Viruses</taxon>
        <taxon>Varidnaviria</taxon>
        <taxon>Bamfordvirae</taxon>
        <taxon>Preplasmiviricota</taxon>
        <taxon>Polisuviricotina</taxon>
        <taxon>Pharingeaviricetes</taxon>
        <taxon>Rowavirales</taxon>
        <taxon>Adenoviridae</taxon>
        <taxon>Aviadenovirus</taxon>
        <taxon>Aviadenovirus hepatitidis</taxon>
    </lineage>
</organism>
<dbReference type="EMBL" id="MK572855">
    <property type="protein sequence ID" value="QGQ62584.1"/>
    <property type="molecule type" value="Genomic_DNA"/>
</dbReference>
<feature type="compositionally biased region" description="Low complexity" evidence="1">
    <location>
        <begin position="1"/>
        <end position="26"/>
    </location>
</feature>
<accession>A0A650BYX7</accession>
<evidence type="ECO:0000313" key="2">
    <source>
        <dbReference type="EMBL" id="QGQ62584.1"/>
    </source>
</evidence>
<feature type="region of interest" description="Disordered" evidence="1">
    <location>
        <begin position="1"/>
        <end position="33"/>
    </location>
</feature>
<name>A0A650BYX7_9ADEN</name>
<evidence type="ECO:0000256" key="1">
    <source>
        <dbReference type="SAM" id="MobiDB-lite"/>
    </source>
</evidence>